<protein>
    <recommendedName>
        <fullName evidence="3">Addiction module toxin RelE</fullName>
    </recommendedName>
</protein>
<comment type="caution">
    <text evidence="1">The sequence shown here is derived from an EMBL/GenBank/DDBJ whole genome shotgun (WGS) entry which is preliminary data.</text>
</comment>
<reference evidence="1 2" key="1">
    <citation type="submission" date="2017-09" db="EMBL/GenBank/DDBJ databases">
        <title>Depth-based differentiation of microbial function through sediment-hosted aquifers and enrichment of novel symbionts in the deep terrestrial subsurface.</title>
        <authorList>
            <person name="Probst A.J."/>
            <person name="Ladd B."/>
            <person name="Jarett J.K."/>
            <person name="Geller-Mcgrath D.E."/>
            <person name="Sieber C.M."/>
            <person name="Emerson J.B."/>
            <person name="Anantharaman K."/>
            <person name="Thomas B.C."/>
            <person name="Malmstrom R."/>
            <person name="Stieglmeier M."/>
            <person name="Klingl A."/>
            <person name="Woyke T."/>
            <person name="Ryan C.M."/>
            <person name="Banfield J.F."/>
        </authorList>
    </citation>
    <scope>NUCLEOTIDE SEQUENCE [LARGE SCALE GENOMIC DNA]</scope>
    <source>
        <strain evidence="1">CG22_combo_CG10-13_8_21_14_all_42_17</strain>
    </source>
</reference>
<dbReference type="AlphaFoldDB" id="A0A2H0BDS3"/>
<accession>A0A2H0BDS3</accession>
<name>A0A2H0BDS3_9BACT</name>
<dbReference type="Proteomes" id="UP000229794">
    <property type="component" value="Unassembled WGS sequence"/>
</dbReference>
<evidence type="ECO:0000313" key="1">
    <source>
        <dbReference type="EMBL" id="PIP55774.1"/>
    </source>
</evidence>
<sequence length="131" mass="14754">MSTSYAVIVEKFTERHYISKFKKKYKNAWDVTWNAIAEQFKRIESLIGVNSIVEIICDAGDIKICKTEFRIAGPGKSRHASGNRCIIAVQKSSAIVHVLLVYSKGDIGGTNETARWKTVIKDNYPVYKALL</sequence>
<evidence type="ECO:0008006" key="3">
    <source>
        <dbReference type="Google" id="ProtNLM"/>
    </source>
</evidence>
<evidence type="ECO:0000313" key="2">
    <source>
        <dbReference type="Proteomes" id="UP000229794"/>
    </source>
</evidence>
<gene>
    <name evidence="1" type="ORF">COX06_01765</name>
</gene>
<organism evidence="1 2">
    <name type="scientific">Candidatus Zambryskibacteria bacterium CG22_combo_CG10-13_8_21_14_all_42_17</name>
    <dbReference type="NCBI Taxonomy" id="1975118"/>
    <lineage>
        <taxon>Bacteria</taxon>
        <taxon>Candidatus Zambryskiibacteriota</taxon>
    </lineage>
</organism>
<dbReference type="EMBL" id="PCST01000019">
    <property type="protein sequence ID" value="PIP55774.1"/>
    <property type="molecule type" value="Genomic_DNA"/>
</dbReference>
<proteinExistence type="predicted"/>